<dbReference type="GO" id="GO:0016094">
    <property type="term" value="P:polyprenol biosynthetic process"/>
    <property type="evidence" value="ECO:0007669"/>
    <property type="project" value="TreeGrafter"/>
</dbReference>
<feature type="binding site" evidence="2">
    <location>
        <position position="69"/>
    </location>
    <ligand>
        <name>substrate</name>
    </ligand>
</feature>
<comment type="similarity">
    <text evidence="2">Belongs to the UPP synthase family.</text>
</comment>
<dbReference type="PROSITE" id="PS01066">
    <property type="entry name" value="UPP_SYNTHASE"/>
    <property type="match status" value="1"/>
</dbReference>
<dbReference type="SUPFAM" id="SSF64005">
    <property type="entry name" value="Undecaprenyl diphosphate synthase"/>
    <property type="match status" value="1"/>
</dbReference>
<evidence type="ECO:0000256" key="2">
    <source>
        <dbReference type="HAMAP-Rule" id="MF_01139"/>
    </source>
</evidence>
<protein>
    <recommendedName>
        <fullName evidence="2">Isoprenyl transferase</fullName>
        <ecNumber evidence="2">2.5.1.-</ecNumber>
    </recommendedName>
</protein>
<evidence type="ECO:0000313" key="3">
    <source>
        <dbReference type="EMBL" id="HDD53375.1"/>
    </source>
</evidence>
<dbReference type="HAMAP" id="MF_01139">
    <property type="entry name" value="ISPT"/>
    <property type="match status" value="1"/>
</dbReference>
<feature type="binding site" evidence="2">
    <location>
        <position position="37"/>
    </location>
    <ligand>
        <name>substrate</name>
    </ligand>
</feature>
<dbReference type="Proteomes" id="UP000885690">
    <property type="component" value="Unassembled WGS sequence"/>
</dbReference>
<feature type="binding site" evidence="2">
    <location>
        <begin position="21"/>
        <end position="24"/>
    </location>
    <ligand>
        <name>substrate</name>
    </ligand>
</feature>
<feature type="binding site" evidence="2">
    <location>
        <position position="188"/>
    </location>
    <ligand>
        <name>substrate</name>
    </ligand>
</feature>
<feature type="active site" evidence="2">
    <location>
        <position position="20"/>
    </location>
</feature>
<dbReference type="FunFam" id="3.40.1180.10:FF:000001">
    <property type="entry name" value="(2E,6E)-farnesyl-diphosphate-specific ditrans,polycis-undecaprenyl-diphosphate synthase"/>
    <property type="match status" value="1"/>
</dbReference>
<accession>A0A7C0Y682</accession>
<dbReference type="EC" id="2.5.1.-" evidence="2"/>
<organism evidence="3">
    <name type="scientific">Thermosulfidibacter takaii</name>
    <dbReference type="NCBI Taxonomy" id="412593"/>
    <lineage>
        <taxon>Bacteria</taxon>
        <taxon>Pseudomonadati</taxon>
        <taxon>Thermosulfidibacterota</taxon>
        <taxon>Thermosulfidibacteria</taxon>
        <taxon>Thermosulfidibacterales</taxon>
        <taxon>Thermosulfidibacteraceae</taxon>
    </lineage>
</organism>
<gene>
    <name evidence="3" type="ORF">ENF32_04840</name>
</gene>
<dbReference type="PANTHER" id="PTHR10291">
    <property type="entry name" value="DEHYDRODOLICHYL DIPHOSPHATE SYNTHASE FAMILY MEMBER"/>
    <property type="match status" value="1"/>
</dbReference>
<dbReference type="InterPro" id="IPR036424">
    <property type="entry name" value="UPP_synth-like_sf"/>
</dbReference>
<dbReference type="GO" id="GO:0045547">
    <property type="term" value="F:ditrans,polycis-polyprenyl diphosphate synthase [(2E,6E)-farnesyl diphosphate specific] activity"/>
    <property type="evidence" value="ECO:0007669"/>
    <property type="project" value="TreeGrafter"/>
</dbReference>
<reference evidence="3" key="1">
    <citation type="journal article" date="2020" name="mSystems">
        <title>Genome- and Community-Level Interaction Insights into Carbon Utilization and Element Cycling Functions of Hydrothermarchaeota in Hydrothermal Sediment.</title>
        <authorList>
            <person name="Zhou Z."/>
            <person name="Liu Y."/>
            <person name="Xu W."/>
            <person name="Pan J."/>
            <person name="Luo Z.H."/>
            <person name="Li M."/>
        </authorList>
    </citation>
    <scope>NUCLEOTIDE SEQUENCE [LARGE SCALE GENOMIC DNA]</scope>
    <source>
        <strain evidence="3">HyVt-115</strain>
    </source>
</reference>
<comment type="function">
    <text evidence="2">Catalyzes the condensation of isopentenyl diphosphate (IPP) with allylic pyrophosphates generating different type of terpenoids.</text>
</comment>
<keyword evidence="2" id="KW-0460">Magnesium</keyword>
<dbReference type="NCBIfam" id="NF011405">
    <property type="entry name" value="PRK14830.1"/>
    <property type="match status" value="1"/>
</dbReference>
<dbReference type="Gene3D" id="3.40.1180.10">
    <property type="entry name" value="Decaprenyl diphosphate synthase-like"/>
    <property type="match status" value="1"/>
</dbReference>
<feature type="binding site" evidence="2">
    <location>
        <begin position="65"/>
        <end position="67"/>
    </location>
    <ligand>
        <name>substrate</name>
    </ligand>
</feature>
<dbReference type="NCBIfam" id="TIGR00055">
    <property type="entry name" value="uppS"/>
    <property type="match status" value="1"/>
</dbReference>
<feature type="binding site" evidence="2">
    <location>
        <position position="71"/>
    </location>
    <ligand>
        <name>substrate</name>
    </ligand>
</feature>
<comment type="caution">
    <text evidence="3">The sequence shown here is derived from an EMBL/GenBank/DDBJ whole genome shotgun (WGS) entry which is preliminary data.</text>
</comment>
<keyword evidence="1 2" id="KW-0808">Transferase</keyword>
<sequence length="242" mass="28122">MNLKELGMEIIPRHVAIIMDGNGRWAKLREKPRVFGHRKGVERAKEASEFALEVGIEVLSLYAFSTENWARPKEEVEFLMALLEDYLDKELPTMVENGIRFHPIGRIHELPESTRKKVLETARATEKNDQLIFNLALNYGGRAELVDTIRSLAQKVLEGSLQPQEVQEKLVEEYLYTQGQPPPDLLIRTSGEYRISNFLLWQMAYTEFYFTPTLWPDFDRAEFLKALLDYQKRERRFGGVGD</sequence>
<dbReference type="CDD" id="cd00475">
    <property type="entry name" value="Cis_IPPS"/>
    <property type="match status" value="1"/>
</dbReference>
<proteinExistence type="inferred from homology"/>
<dbReference type="PANTHER" id="PTHR10291:SF0">
    <property type="entry name" value="DEHYDRODOLICHYL DIPHOSPHATE SYNTHASE 2"/>
    <property type="match status" value="1"/>
</dbReference>
<dbReference type="GO" id="GO:0000287">
    <property type="term" value="F:magnesium ion binding"/>
    <property type="evidence" value="ECO:0007669"/>
    <property type="project" value="UniProtKB-UniRule"/>
</dbReference>
<dbReference type="AlphaFoldDB" id="A0A7C0Y682"/>
<comment type="cofactor">
    <cofactor evidence="2">
        <name>Mg(2+)</name>
        <dbReference type="ChEBI" id="CHEBI:18420"/>
    </cofactor>
    <text evidence="2">Binds 2 magnesium ions per subunit.</text>
</comment>
<feature type="binding site" evidence="2">
    <location>
        <begin position="194"/>
        <end position="196"/>
    </location>
    <ligand>
        <name>substrate</name>
    </ligand>
</feature>
<dbReference type="Pfam" id="PF01255">
    <property type="entry name" value="Prenyltransf"/>
    <property type="match status" value="1"/>
</dbReference>
<keyword evidence="2" id="KW-0479">Metal-binding</keyword>
<comment type="subunit">
    <text evidence="2">Homodimer.</text>
</comment>
<dbReference type="EMBL" id="DQWS01000180">
    <property type="protein sequence ID" value="HDD53375.1"/>
    <property type="molecule type" value="Genomic_DNA"/>
</dbReference>
<feature type="binding site" evidence="2">
    <location>
        <position position="20"/>
    </location>
    <ligand>
        <name>Mg(2+)</name>
        <dbReference type="ChEBI" id="CHEBI:18420"/>
    </ligand>
</feature>
<feature type="binding site" evidence="2">
    <location>
        <position position="25"/>
    </location>
    <ligand>
        <name>substrate</name>
    </ligand>
</feature>
<dbReference type="InterPro" id="IPR001441">
    <property type="entry name" value="UPP_synth-like"/>
</dbReference>
<dbReference type="InterPro" id="IPR018520">
    <property type="entry name" value="UPP_synth-like_CS"/>
</dbReference>
<evidence type="ECO:0000256" key="1">
    <source>
        <dbReference type="ARBA" id="ARBA00022679"/>
    </source>
</evidence>
<feature type="binding site" evidence="2">
    <location>
        <position position="33"/>
    </location>
    <ligand>
        <name>substrate</name>
    </ligand>
</feature>
<feature type="binding site" evidence="2">
    <location>
        <position position="207"/>
    </location>
    <ligand>
        <name>Mg(2+)</name>
        <dbReference type="ChEBI" id="CHEBI:18420"/>
    </ligand>
</feature>
<feature type="active site" description="Proton acceptor" evidence="2">
    <location>
        <position position="68"/>
    </location>
</feature>
<name>A0A7C0Y682_9BACT</name>